<proteinExistence type="predicted"/>
<comment type="caution">
    <text evidence="1">The sequence shown here is derived from an EMBL/GenBank/DDBJ whole genome shotgun (WGS) entry which is preliminary data.</text>
</comment>
<reference evidence="1 2" key="1">
    <citation type="submission" date="2018-08" db="EMBL/GenBank/DDBJ databases">
        <title>A genome reference for cultivated species of the human gut microbiota.</title>
        <authorList>
            <person name="Zou Y."/>
            <person name="Xue W."/>
            <person name="Luo G."/>
        </authorList>
    </citation>
    <scope>NUCLEOTIDE SEQUENCE [LARGE SCALE GENOMIC DNA]</scope>
    <source>
        <strain evidence="1 2">AM30-26</strain>
    </source>
</reference>
<dbReference type="Proteomes" id="UP000284785">
    <property type="component" value="Unassembled WGS sequence"/>
</dbReference>
<protein>
    <submittedName>
        <fullName evidence="1">Uncharacterized protein</fullName>
    </submittedName>
</protein>
<dbReference type="RefSeq" id="WP_118214461.1">
    <property type="nucleotide sequence ID" value="NZ_JANUON010000005.1"/>
</dbReference>
<dbReference type="AlphaFoldDB" id="A0A414HRE5"/>
<accession>A0A414HRE5</accession>
<dbReference type="EMBL" id="QSJP01000004">
    <property type="protein sequence ID" value="RHD89834.1"/>
    <property type="molecule type" value="Genomic_DNA"/>
</dbReference>
<organism evidence="1 2">
    <name type="scientific">Bacteroides thetaiotaomicron</name>
    <dbReference type="NCBI Taxonomy" id="818"/>
    <lineage>
        <taxon>Bacteria</taxon>
        <taxon>Pseudomonadati</taxon>
        <taxon>Bacteroidota</taxon>
        <taxon>Bacteroidia</taxon>
        <taxon>Bacteroidales</taxon>
        <taxon>Bacteroidaceae</taxon>
        <taxon>Bacteroides</taxon>
    </lineage>
</organism>
<evidence type="ECO:0000313" key="1">
    <source>
        <dbReference type="EMBL" id="RHD89834.1"/>
    </source>
</evidence>
<name>A0A414HRE5_BACT4</name>
<evidence type="ECO:0000313" key="2">
    <source>
        <dbReference type="Proteomes" id="UP000284785"/>
    </source>
</evidence>
<sequence>MTTAIKRIVMRYLLEADLAIKKSNGDFQTNRYELTYLVENISTDKYNNIQLGPNTLDINQNQFRQLNILEIEIDNIFMELDRSLIKSEDFLRRTIYRYDWIRCKINEYGKIVSIDNIKEMMESWSEIKNLLLRDYIGSSVTKYIENIDNQMLHQNYNIAPMAQYFYFGLIFPLIPLKHDSAWQGYRAVGLSDFDNYQFEELITPISADSQMRRYNVSGKTINPNIIKLKKYQGIIDMHINNTYPINANIEVDYVREDVDISWSFKLTNY</sequence>
<gene>
    <name evidence="1" type="ORF">DW780_07170</name>
</gene>